<reference evidence="2 3" key="1">
    <citation type="journal article" date="2016" name="Mol. Biol. Evol.">
        <title>Comparative Genomics of Early-Diverging Mushroom-Forming Fungi Provides Insights into the Origins of Lignocellulose Decay Capabilities.</title>
        <authorList>
            <person name="Nagy L.G."/>
            <person name="Riley R."/>
            <person name="Tritt A."/>
            <person name="Adam C."/>
            <person name="Daum C."/>
            <person name="Floudas D."/>
            <person name="Sun H."/>
            <person name="Yadav J.S."/>
            <person name="Pangilinan J."/>
            <person name="Larsson K.H."/>
            <person name="Matsuura K."/>
            <person name="Barry K."/>
            <person name="Labutti K."/>
            <person name="Kuo R."/>
            <person name="Ohm R.A."/>
            <person name="Bhattacharya S.S."/>
            <person name="Shirouzu T."/>
            <person name="Yoshinaga Y."/>
            <person name="Martin F.M."/>
            <person name="Grigoriev I.V."/>
            <person name="Hibbett D.S."/>
        </authorList>
    </citation>
    <scope>NUCLEOTIDE SEQUENCE [LARGE SCALE GENOMIC DNA]</scope>
    <source>
        <strain evidence="2 3">HHB12029</strain>
    </source>
</reference>
<name>A0A165CKE8_EXIGL</name>
<organism evidence="2 3">
    <name type="scientific">Exidia glandulosa HHB12029</name>
    <dbReference type="NCBI Taxonomy" id="1314781"/>
    <lineage>
        <taxon>Eukaryota</taxon>
        <taxon>Fungi</taxon>
        <taxon>Dikarya</taxon>
        <taxon>Basidiomycota</taxon>
        <taxon>Agaricomycotina</taxon>
        <taxon>Agaricomycetes</taxon>
        <taxon>Auriculariales</taxon>
        <taxon>Exidiaceae</taxon>
        <taxon>Exidia</taxon>
    </lineage>
</organism>
<proteinExistence type="predicted"/>
<dbReference type="STRING" id="1314781.A0A165CKE8"/>
<keyword evidence="3" id="KW-1185">Reference proteome</keyword>
<evidence type="ECO:0000256" key="1">
    <source>
        <dbReference type="SAM" id="MobiDB-lite"/>
    </source>
</evidence>
<evidence type="ECO:0000313" key="2">
    <source>
        <dbReference type="EMBL" id="KZV82631.1"/>
    </source>
</evidence>
<evidence type="ECO:0008006" key="4">
    <source>
        <dbReference type="Google" id="ProtNLM"/>
    </source>
</evidence>
<dbReference type="EMBL" id="KV426311">
    <property type="protein sequence ID" value="KZV82631.1"/>
    <property type="molecule type" value="Genomic_DNA"/>
</dbReference>
<protein>
    <recommendedName>
        <fullName evidence="4">Myb/SANT-like domain-containing protein</fullName>
    </recommendedName>
</protein>
<dbReference type="AlphaFoldDB" id="A0A165CKE8"/>
<evidence type="ECO:0000313" key="3">
    <source>
        <dbReference type="Proteomes" id="UP000077266"/>
    </source>
</evidence>
<feature type="region of interest" description="Disordered" evidence="1">
    <location>
        <begin position="172"/>
        <end position="256"/>
    </location>
</feature>
<gene>
    <name evidence="2" type="ORF">EXIGLDRAFT_778339</name>
</gene>
<dbReference type="Proteomes" id="UP000077266">
    <property type="component" value="Unassembled WGS sequence"/>
</dbReference>
<sequence length="356" mass="38295">MSATTGLGYTKVAGSLDPPPGGWVAPSGSNAEWWREDVIVMVDAAESKLAAAGEGHKLRSKDSDDVAEKCNKKLRGGARKTGKSVMRKISEVLKIYTAVEFLMGLDGKGSGLGWHPTFGANICTPEQELVWKGIVAKHPYCKPFRNKSWDLSDVVGRLKPSKAKGDYVIRAASGRMGANRPPSPPPPATTVDDSVSTPRQGTPVDDDFLLEPGERAVSQEDTPAPAPTTPAPVSRKRFSTSTASSTPGPSKRSRTADGLAAISATFSEFTAAYKESAAMFASVLQPPDHSKAALHLVTEKDRAWLKKHGKWRQATKLLKNGDDARHYLNMAELGSSPRKDTLRGELNISDTEDDDE</sequence>
<dbReference type="InParanoid" id="A0A165CKE8"/>
<dbReference type="OrthoDB" id="3043218at2759"/>
<feature type="region of interest" description="Disordered" evidence="1">
    <location>
        <begin position="332"/>
        <end position="356"/>
    </location>
</feature>
<feature type="compositionally biased region" description="Polar residues" evidence="1">
    <location>
        <begin position="191"/>
        <end position="200"/>
    </location>
</feature>
<accession>A0A165CKE8</accession>